<dbReference type="RefSeq" id="WP_338751766.1">
    <property type="nucleotide sequence ID" value="NZ_CP144913.1"/>
</dbReference>
<reference evidence="6 7" key="1">
    <citation type="submission" date="2024-02" db="EMBL/GenBank/DDBJ databases">
        <title>Janibacter sp. nov., isolated from gut of marine sandworm.</title>
        <authorList>
            <person name="Kim B."/>
            <person name="Jun M.O."/>
            <person name="Shin N.-R."/>
        </authorList>
    </citation>
    <scope>NUCLEOTIDE SEQUENCE [LARGE SCALE GENOMIC DNA]</scope>
    <source>
        <strain evidence="6 7">A1S7</strain>
    </source>
</reference>
<keyword evidence="3" id="KW-0804">Transcription</keyword>
<keyword evidence="7" id="KW-1185">Reference proteome</keyword>
<evidence type="ECO:0000259" key="5">
    <source>
        <dbReference type="PROSITE" id="PS50977"/>
    </source>
</evidence>
<dbReference type="Pfam" id="PF17937">
    <property type="entry name" value="TetR_C_28"/>
    <property type="match status" value="1"/>
</dbReference>
<protein>
    <submittedName>
        <fullName evidence="6">TetR/AcrR family transcriptional regulator</fullName>
    </submittedName>
</protein>
<keyword evidence="1" id="KW-0805">Transcription regulation</keyword>
<evidence type="ECO:0000256" key="2">
    <source>
        <dbReference type="ARBA" id="ARBA00023125"/>
    </source>
</evidence>
<dbReference type="PANTHER" id="PTHR30055">
    <property type="entry name" value="HTH-TYPE TRANSCRIPTIONAL REGULATOR RUTR"/>
    <property type="match status" value="1"/>
</dbReference>
<gene>
    <name evidence="6" type="ORF">V1351_06210</name>
</gene>
<dbReference type="InterPro" id="IPR041479">
    <property type="entry name" value="TetR_CgmR_C"/>
</dbReference>
<dbReference type="PRINTS" id="PR00455">
    <property type="entry name" value="HTHTETR"/>
</dbReference>
<dbReference type="PANTHER" id="PTHR30055:SF234">
    <property type="entry name" value="HTH-TYPE TRANSCRIPTIONAL REGULATOR BETI"/>
    <property type="match status" value="1"/>
</dbReference>
<accession>A0ABZ2MKW1</accession>
<keyword evidence="2 4" id="KW-0238">DNA-binding</keyword>
<sequence>MPTAREGLLDALEELLIEEGERAATLDAVATRARVSKGGLLYHFASKAALIDGLVARMQDRAEQDAAAMRDSPDGPAAYYVRTSAQVGSAFDQTLLAAFRLAPGSESRVTDAIQGIRVRWLELITEEVGDRDLALAILLMGDGLYYSASLALDSLGGQDSPTQEAAPVAAPDLSDIDSLLRVVSRMRGVSGGD</sequence>
<dbReference type="InterPro" id="IPR001647">
    <property type="entry name" value="HTH_TetR"/>
</dbReference>
<evidence type="ECO:0000313" key="6">
    <source>
        <dbReference type="EMBL" id="WXB77663.1"/>
    </source>
</evidence>
<proteinExistence type="predicted"/>
<dbReference type="EMBL" id="CP144913">
    <property type="protein sequence ID" value="WXB77663.1"/>
    <property type="molecule type" value="Genomic_DNA"/>
</dbReference>
<dbReference type="Gene3D" id="1.10.357.10">
    <property type="entry name" value="Tetracycline Repressor, domain 2"/>
    <property type="match status" value="1"/>
</dbReference>
<dbReference type="InterPro" id="IPR009057">
    <property type="entry name" value="Homeodomain-like_sf"/>
</dbReference>
<feature type="domain" description="HTH tetR-type" evidence="5">
    <location>
        <begin position="2"/>
        <end position="62"/>
    </location>
</feature>
<evidence type="ECO:0000313" key="7">
    <source>
        <dbReference type="Proteomes" id="UP001382727"/>
    </source>
</evidence>
<name>A0ABZ2MKW1_9MICO</name>
<feature type="DNA-binding region" description="H-T-H motif" evidence="4">
    <location>
        <begin position="25"/>
        <end position="44"/>
    </location>
</feature>
<organism evidence="6 7">
    <name type="scientific">Janibacter alittae</name>
    <dbReference type="NCBI Taxonomy" id="3115209"/>
    <lineage>
        <taxon>Bacteria</taxon>
        <taxon>Bacillati</taxon>
        <taxon>Actinomycetota</taxon>
        <taxon>Actinomycetes</taxon>
        <taxon>Micrococcales</taxon>
        <taxon>Intrasporangiaceae</taxon>
        <taxon>Janibacter</taxon>
    </lineage>
</organism>
<evidence type="ECO:0000256" key="3">
    <source>
        <dbReference type="ARBA" id="ARBA00023163"/>
    </source>
</evidence>
<evidence type="ECO:0000256" key="1">
    <source>
        <dbReference type="ARBA" id="ARBA00023015"/>
    </source>
</evidence>
<dbReference type="Pfam" id="PF00440">
    <property type="entry name" value="TetR_N"/>
    <property type="match status" value="1"/>
</dbReference>
<dbReference type="SUPFAM" id="SSF46689">
    <property type="entry name" value="Homeodomain-like"/>
    <property type="match status" value="1"/>
</dbReference>
<dbReference type="InterPro" id="IPR050109">
    <property type="entry name" value="HTH-type_TetR-like_transc_reg"/>
</dbReference>
<dbReference type="PROSITE" id="PS50977">
    <property type="entry name" value="HTH_TETR_2"/>
    <property type="match status" value="1"/>
</dbReference>
<dbReference type="Proteomes" id="UP001382727">
    <property type="component" value="Chromosome"/>
</dbReference>
<evidence type="ECO:0000256" key="4">
    <source>
        <dbReference type="PROSITE-ProRule" id="PRU00335"/>
    </source>
</evidence>